<proteinExistence type="predicted"/>
<name>A0A0A0BNF5_9CELL</name>
<feature type="non-terminal residue" evidence="2">
    <location>
        <position position="255"/>
    </location>
</feature>
<accession>A0A0A0BNF5</accession>
<evidence type="ECO:0000313" key="2">
    <source>
        <dbReference type="EMBL" id="KGM08599.1"/>
    </source>
</evidence>
<protein>
    <recommendedName>
        <fullName evidence="4">Surface-anchored protein</fullName>
    </recommendedName>
</protein>
<evidence type="ECO:0000313" key="3">
    <source>
        <dbReference type="Proteomes" id="UP000054314"/>
    </source>
</evidence>
<dbReference type="Proteomes" id="UP000054314">
    <property type="component" value="Unassembled WGS sequence"/>
</dbReference>
<reference evidence="2 3" key="1">
    <citation type="submission" date="2013-08" db="EMBL/GenBank/DDBJ databases">
        <title>Genome sequencing of Cellulomonas bogoriensis 69B4.</title>
        <authorList>
            <person name="Chen F."/>
            <person name="Li Y."/>
            <person name="Wang G."/>
        </authorList>
    </citation>
    <scope>NUCLEOTIDE SEQUENCE [LARGE SCALE GENOMIC DNA]</scope>
    <source>
        <strain evidence="2 3">69B4</strain>
    </source>
</reference>
<dbReference type="InterPro" id="IPR022435">
    <property type="entry name" value="Surface-anchored_actinobac"/>
</dbReference>
<feature type="compositionally biased region" description="Low complexity" evidence="1">
    <location>
        <begin position="236"/>
        <end position="255"/>
    </location>
</feature>
<evidence type="ECO:0008006" key="4">
    <source>
        <dbReference type="Google" id="ProtNLM"/>
    </source>
</evidence>
<feature type="region of interest" description="Disordered" evidence="1">
    <location>
        <begin position="233"/>
        <end position="255"/>
    </location>
</feature>
<dbReference type="AlphaFoldDB" id="A0A0A0BNF5"/>
<evidence type="ECO:0000256" key="1">
    <source>
        <dbReference type="SAM" id="MobiDB-lite"/>
    </source>
</evidence>
<dbReference type="NCBIfam" id="TIGR03769">
    <property type="entry name" value="P_ac_wall_RPT"/>
    <property type="match status" value="1"/>
</dbReference>
<dbReference type="NCBIfam" id="NF038134">
    <property type="entry name" value="choice_anch_M"/>
    <property type="match status" value="1"/>
</dbReference>
<organism evidence="2 3">
    <name type="scientific">Cellulomonas bogoriensis 69B4 = DSM 16987</name>
    <dbReference type="NCBI Taxonomy" id="1386082"/>
    <lineage>
        <taxon>Bacteria</taxon>
        <taxon>Bacillati</taxon>
        <taxon>Actinomycetota</taxon>
        <taxon>Actinomycetes</taxon>
        <taxon>Micrococcales</taxon>
        <taxon>Cellulomonadaceae</taxon>
        <taxon>Cellulomonas</taxon>
    </lineage>
</organism>
<keyword evidence="3" id="KW-1185">Reference proteome</keyword>
<gene>
    <name evidence="2" type="ORF">N869_10525</name>
</gene>
<sequence length="255" mass="26764">MAGRWGAGALVAAAVTLPVASYATHGGDEPVVEPGEVVVVPSGHLDLGPRMESGTWELRVRDDRDHPPVWRDLEDVVVHVVDDALVPVPGAAEYAFLGLPEGSPVHVIPQVEQEGVVWVGWNTQAPEVVDRLERGADLSLTRVEGPGAVHLFLQEGVSSEPLVLWSSTTDLPQSAWMEVNTHTHANWVFTRPGAYLLGLESTGTLVDGTPVRAGATLRVAVGDEVDPADLLEQELGEAPGDAAAAGDAGGAPEPT</sequence>
<dbReference type="EMBL" id="AXCZ01000284">
    <property type="protein sequence ID" value="KGM08599.1"/>
    <property type="molecule type" value="Genomic_DNA"/>
</dbReference>
<comment type="caution">
    <text evidence="2">The sequence shown here is derived from an EMBL/GenBank/DDBJ whole genome shotgun (WGS) entry which is preliminary data.</text>
</comment>